<dbReference type="GO" id="GO:0003677">
    <property type="term" value="F:DNA binding"/>
    <property type="evidence" value="ECO:0007669"/>
    <property type="project" value="UniProtKB-KW"/>
</dbReference>
<accession>A0A1B2HQ94</accession>
<evidence type="ECO:0000256" key="6">
    <source>
        <dbReference type="RuleBase" id="RU000716"/>
    </source>
</evidence>
<feature type="domain" description="RNA polymerase sigma-70 region 2" evidence="7">
    <location>
        <begin position="30"/>
        <end position="93"/>
    </location>
</feature>
<dbReference type="InterPro" id="IPR007627">
    <property type="entry name" value="RNA_pol_sigma70_r2"/>
</dbReference>
<dbReference type="SUPFAM" id="SSF88946">
    <property type="entry name" value="Sigma2 domain of RNA polymerase sigma factors"/>
    <property type="match status" value="1"/>
</dbReference>
<keyword evidence="5 6" id="KW-0804">Transcription</keyword>
<dbReference type="CDD" id="cd06171">
    <property type="entry name" value="Sigma70_r4"/>
    <property type="match status" value="1"/>
</dbReference>
<evidence type="ECO:0000256" key="2">
    <source>
        <dbReference type="ARBA" id="ARBA00023015"/>
    </source>
</evidence>
<keyword evidence="4 6" id="KW-0238">DNA-binding</keyword>
<dbReference type="Proteomes" id="UP000093053">
    <property type="component" value="Chromosome"/>
</dbReference>
<dbReference type="SUPFAM" id="SSF88659">
    <property type="entry name" value="Sigma3 and sigma4 domains of RNA polymerase sigma factors"/>
    <property type="match status" value="1"/>
</dbReference>
<dbReference type="PANTHER" id="PTHR43133:SF61">
    <property type="entry name" value="ECF RNA POLYMERASE SIGMA FACTOR SIGC"/>
    <property type="match status" value="1"/>
</dbReference>
<dbReference type="InterPro" id="IPR013325">
    <property type="entry name" value="RNA_pol_sigma_r2"/>
</dbReference>
<dbReference type="InterPro" id="IPR014284">
    <property type="entry name" value="RNA_pol_sigma-70_dom"/>
</dbReference>
<dbReference type="GO" id="GO:0006950">
    <property type="term" value="P:response to stress"/>
    <property type="evidence" value="ECO:0007669"/>
    <property type="project" value="UniProtKB-ARBA"/>
</dbReference>
<gene>
    <name evidence="9" type="ORF">BBK82_31445</name>
</gene>
<feature type="domain" description="RNA polymerase sigma factor 70 region 4 type 2" evidence="8">
    <location>
        <begin position="129"/>
        <end position="179"/>
    </location>
</feature>
<reference evidence="9 10" key="1">
    <citation type="submission" date="2016-07" db="EMBL/GenBank/DDBJ databases">
        <title>Complete genome sequence of the Lentzea guizhouensis DHS C013.</title>
        <authorList>
            <person name="Cao C."/>
        </authorList>
    </citation>
    <scope>NUCLEOTIDE SEQUENCE [LARGE SCALE GENOMIC DNA]</scope>
    <source>
        <strain evidence="9 10">DHS C013</strain>
    </source>
</reference>
<evidence type="ECO:0000259" key="8">
    <source>
        <dbReference type="Pfam" id="PF08281"/>
    </source>
</evidence>
<dbReference type="AlphaFoldDB" id="A0A1B2HQ94"/>
<evidence type="ECO:0000256" key="3">
    <source>
        <dbReference type="ARBA" id="ARBA00023082"/>
    </source>
</evidence>
<dbReference type="RefSeq" id="WP_065918228.1">
    <property type="nucleotide sequence ID" value="NZ_CP016793.1"/>
</dbReference>
<dbReference type="STRING" id="1586287.BBK82_31445"/>
<keyword evidence="3 6" id="KW-0731">Sigma factor</keyword>
<sequence length="191" mass="20664">MPTSRGDDDAVTASALAAGAGDRDALERFIRSTQRDVWRLVAHLAGVGVADDLTQDVYLRALRSLPGFEGRSSARTWLLSIARRTVVDHIRAKVVRPSIAWSADYQQASDTGQAAEHSRSAGFEDVVELNLMLAGLAPERREALLLTQVLGLSYAEAAEVCGCPVGTVRSRVARAREDLVNGRDHEDVDVV</sequence>
<dbReference type="GO" id="GO:0006352">
    <property type="term" value="P:DNA-templated transcription initiation"/>
    <property type="evidence" value="ECO:0007669"/>
    <property type="project" value="InterPro"/>
</dbReference>
<protein>
    <recommendedName>
        <fullName evidence="6">RNA polymerase sigma factor</fullName>
    </recommendedName>
</protein>
<proteinExistence type="inferred from homology"/>
<evidence type="ECO:0000256" key="5">
    <source>
        <dbReference type="ARBA" id="ARBA00023163"/>
    </source>
</evidence>
<name>A0A1B2HQ94_9PSEU</name>
<dbReference type="InterPro" id="IPR000838">
    <property type="entry name" value="RNA_pol_sigma70_ECF_CS"/>
</dbReference>
<comment type="similarity">
    <text evidence="1 6">Belongs to the sigma-70 factor family. ECF subfamily.</text>
</comment>
<dbReference type="Gene3D" id="1.10.1740.10">
    <property type="match status" value="1"/>
</dbReference>
<dbReference type="OrthoDB" id="3821507at2"/>
<keyword evidence="2 6" id="KW-0805">Transcription regulation</keyword>
<evidence type="ECO:0000259" key="7">
    <source>
        <dbReference type="Pfam" id="PF04542"/>
    </source>
</evidence>
<dbReference type="EMBL" id="CP016793">
    <property type="protein sequence ID" value="ANZ39887.1"/>
    <property type="molecule type" value="Genomic_DNA"/>
</dbReference>
<dbReference type="GO" id="GO:0016987">
    <property type="term" value="F:sigma factor activity"/>
    <property type="evidence" value="ECO:0007669"/>
    <property type="project" value="UniProtKB-KW"/>
</dbReference>
<dbReference type="NCBIfam" id="NF007231">
    <property type="entry name" value="PRK09649.1"/>
    <property type="match status" value="1"/>
</dbReference>
<dbReference type="PANTHER" id="PTHR43133">
    <property type="entry name" value="RNA POLYMERASE ECF-TYPE SIGMA FACTO"/>
    <property type="match status" value="1"/>
</dbReference>
<evidence type="ECO:0000256" key="4">
    <source>
        <dbReference type="ARBA" id="ARBA00023125"/>
    </source>
</evidence>
<dbReference type="Gene3D" id="1.10.10.10">
    <property type="entry name" value="Winged helix-like DNA-binding domain superfamily/Winged helix DNA-binding domain"/>
    <property type="match status" value="1"/>
</dbReference>
<dbReference type="Pfam" id="PF08281">
    <property type="entry name" value="Sigma70_r4_2"/>
    <property type="match status" value="1"/>
</dbReference>
<dbReference type="PROSITE" id="PS01063">
    <property type="entry name" value="SIGMA70_ECF"/>
    <property type="match status" value="1"/>
</dbReference>
<organism evidence="9 10">
    <name type="scientific">Lentzea guizhouensis</name>
    <dbReference type="NCBI Taxonomy" id="1586287"/>
    <lineage>
        <taxon>Bacteria</taxon>
        <taxon>Bacillati</taxon>
        <taxon>Actinomycetota</taxon>
        <taxon>Actinomycetes</taxon>
        <taxon>Pseudonocardiales</taxon>
        <taxon>Pseudonocardiaceae</taxon>
        <taxon>Lentzea</taxon>
    </lineage>
</organism>
<evidence type="ECO:0000313" key="10">
    <source>
        <dbReference type="Proteomes" id="UP000093053"/>
    </source>
</evidence>
<dbReference type="NCBIfam" id="TIGR02937">
    <property type="entry name" value="sigma70-ECF"/>
    <property type="match status" value="1"/>
</dbReference>
<dbReference type="Pfam" id="PF04542">
    <property type="entry name" value="Sigma70_r2"/>
    <property type="match status" value="1"/>
</dbReference>
<dbReference type="InterPro" id="IPR013249">
    <property type="entry name" value="RNA_pol_sigma70_r4_t2"/>
</dbReference>
<keyword evidence="10" id="KW-1185">Reference proteome</keyword>
<dbReference type="KEGG" id="led:BBK82_31445"/>
<dbReference type="InterPro" id="IPR013324">
    <property type="entry name" value="RNA_pol_sigma_r3/r4-like"/>
</dbReference>
<evidence type="ECO:0000313" key="9">
    <source>
        <dbReference type="EMBL" id="ANZ39887.1"/>
    </source>
</evidence>
<evidence type="ECO:0000256" key="1">
    <source>
        <dbReference type="ARBA" id="ARBA00010641"/>
    </source>
</evidence>
<dbReference type="InterPro" id="IPR036388">
    <property type="entry name" value="WH-like_DNA-bd_sf"/>
</dbReference>
<dbReference type="InterPro" id="IPR039425">
    <property type="entry name" value="RNA_pol_sigma-70-like"/>
</dbReference>